<dbReference type="PROSITE" id="PS50003">
    <property type="entry name" value="PH_DOMAIN"/>
    <property type="match status" value="1"/>
</dbReference>
<dbReference type="InterPro" id="IPR041489">
    <property type="entry name" value="PDZ_6"/>
</dbReference>
<dbReference type="Pfam" id="PF00620">
    <property type="entry name" value="RhoGAP"/>
    <property type="match status" value="1"/>
</dbReference>
<dbReference type="InParanoid" id="A0A3P8UN27"/>
<dbReference type="SUPFAM" id="SSF48350">
    <property type="entry name" value="GTPase activation domain, GAP"/>
    <property type="match status" value="1"/>
</dbReference>
<feature type="region of interest" description="Disordered" evidence="2">
    <location>
        <begin position="1484"/>
        <end position="1539"/>
    </location>
</feature>
<dbReference type="InterPro" id="IPR000198">
    <property type="entry name" value="RhoGAP_dom"/>
</dbReference>
<keyword evidence="1" id="KW-0343">GTPase activation</keyword>
<dbReference type="Gene3D" id="2.30.29.30">
    <property type="entry name" value="Pleckstrin-homology domain (PH domain)/Phosphotyrosine-binding domain (PTB)"/>
    <property type="match status" value="1"/>
</dbReference>
<dbReference type="Proteomes" id="UP000265120">
    <property type="component" value="Chromosome 8"/>
</dbReference>
<sequence length="1539" mass="172085">MELPLHTYRGNWRDGMVSSNRNRRRPLSSGEVEGVVWQGARTVFLQKNPQGFGFTLRHFIVYPPESSLSCLTLLPPLVTAGRSRSPLEPMDTIFVKSVREHGPAHQAGLCTGDRLVSVNGQSVLGKTYSQVIALIQNSEDVLELSIMPKDEDVFQLAYSHDAYLKGNEPYPEEAQNPPEPPPFWSPLNKPNVRTCEPSQNLQTLPDNWQCRPEETTFPVDNQPLAVSTPNSGWLGGPEDPGRAFAISGGHRGRCSATLSALDFHFANHNAAIASATLPPPRRSRLPVSSRAHTDALCHQALSDWYYSQAEAAERISPRHRSISQDRLLELGLALGPSPLSSERCRRDTLMHHHQAAAVSHDSLWLSGYGGVAKTGGRKCSEKLLAAYAEYEHNYERSVETLAQASALVTPRHNQKPQNIHSTKFNKKEGYDCTQGLQHQTTVTPPTTNSSTVLSSGGQSGQQLAETQTRRVQEEELVGYKSYSPSFSRKTSHLLRQAHSFKEPSYSGLHLNWSPGSRSTPTDSKVQTAPRPRSTPAVPAPEEEKTQPGEDRKATPITHNQEVVLRRKPLNQRPPVSALRQSHFSSHVDSPEPPGLTPSQEKLSPVSTESKRGTSSRLAQHAFDSLSSIPFIDEPISPSLDLQALYVPACSVVSTSQNFRNEGNLISASVSPILSSVISFVRLHCQDCSESHSVSLNFLYKISKSCDEGLNNFREEGRVLTKIPKRVKSFFTDGSLETLRAQEEARSKRHSTSELGTITFSDVRKEGWLHYKQILTEKGKKVGGGMRPWKRVFSVLRSSLLFLYKDKREAVLHGAGAGPGQDENPPVSIRGCLIDIAYSETKRKHTLRLTTQDFCEYLLQAEDRDDMLAWIRTIRENSKTDNENLVFIFLLLTYINNILSCCVDETSLPDSLTGNKPDTSPKLHRMVPPFLLAKTDNTSANRSTRADDIKALWGINIMKKAKKTGSPKAFGVRLEDCQPAVNHKFVPMIVEMCCGMVEDTGLEYTGIYRVPGNNAMVSNLQEHLNKGLDFSTAEERWQDLNVISSLLKSFFRKLPEPLFTDDKYNDFIDANRIEDAEDRLKTMKKLIQDLPDHYYHTLKFLLGHLKKVADHAEKNKMEARNLALVFGPTLVRTSEDNMTDMVTHMPDRYKIVETLILHSDWFFSDGELDKEPKAPEDKQDKQPAPNIDHLLSNIGRPGMPGETCDSTTSDSLKSKLSSSSKKDLTTRDLTPKSIINAVTRKRKKCLSAYLPVSSDDEDSEHEPVKASTCRAGGGGGEARGVEEVAQGGDDPLKETWIKKGNRVEGAGNRGEREKAEAQVEKEEEKETKSSEHESRQRTAGPRNRVLQRPHSFIYPHQQAHTTHQRHLPEFKPASHSRPDNLATGRPVVPFWIYPTRPPYLHHTASFQENQQPDWNQQVPVRYRKTRGGRTRAVSMNVDLELWRNNDRDRGWRTEKVEVIRVIEGGPGQHRSVGVPQGSIVVPMSCQQTHPHPHPAPHRTPPTSLGWVDQGSPGSSGVVMRRSGHDSRDKTRARRRHTVVI</sequence>
<feature type="region of interest" description="Disordered" evidence="2">
    <location>
        <begin position="1251"/>
        <end position="1380"/>
    </location>
</feature>
<feature type="domain" description="PDZ" evidence="4">
    <location>
        <begin position="42"/>
        <end position="150"/>
    </location>
</feature>
<dbReference type="PANTHER" id="PTHR23175:SF5">
    <property type="entry name" value="RHO GTPASE-ACTIVATING PROTEIN 23"/>
    <property type="match status" value="1"/>
</dbReference>
<dbReference type="FunFam" id="1.10.555.10:FF:000014">
    <property type="entry name" value="Rho GTPase activating protein 21"/>
    <property type="match status" value="1"/>
</dbReference>
<dbReference type="SUPFAM" id="SSF50156">
    <property type="entry name" value="PDZ domain-like"/>
    <property type="match status" value="1"/>
</dbReference>
<dbReference type="Gene3D" id="1.10.555.10">
    <property type="entry name" value="Rho GTPase activation protein"/>
    <property type="match status" value="1"/>
</dbReference>
<dbReference type="Gene3D" id="2.30.42.10">
    <property type="match status" value="1"/>
</dbReference>
<keyword evidence="7" id="KW-1185">Reference proteome</keyword>
<feature type="compositionally biased region" description="Basic and acidic residues" evidence="2">
    <location>
        <begin position="1308"/>
        <end position="1335"/>
    </location>
</feature>
<evidence type="ECO:0000259" key="4">
    <source>
        <dbReference type="PROSITE" id="PS50106"/>
    </source>
</evidence>
<dbReference type="SUPFAM" id="SSF50729">
    <property type="entry name" value="PH domain-like"/>
    <property type="match status" value="1"/>
</dbReference>
<evidence type="ECO:0000259" key="3">
    <source>
        <dbReference type="PROSITE" id="PS50003"/>
    </source>
</evidence>
<evidence type="ECO:0000259" key="5">
    <source>
        <dbReference type="PROSITE" id="PS50238"/>
    </source>
</evidence>
<feature type="compositionally biased region" description="Low complexity" evidence="2">
    <location>
        <begin position="1204"/>
        <end position="1218"/>
    </location>
</feature>
<dbReference type="CDD" id="cd01253">
    <property type="entry name" value="PH_ARHGAP21-like"/>
    <property type="match status" value="1"/>
</dbReference>
<feature type="compositionally biased region" description="Low complexity" evidence="2">
    <location>
        <begin position="440"/>
        <end position="455"/>
    </location>
</feature>
<dbReference type="InterPro" id="IPR001849">
    <property type="entry name" value="PH_domain"/>
</dbReference>
<dbReference type="CDD" id="cd04395">
    <property type="entry name" value="RhoGAP_ARHGAP21"/>
    <property type="match status" value="1"/>
</dbReference>
<accession>A0A3P8UN27</accession>
<reference evidence="6 7" key="1">
    <citation type="journal article" date="2014" name="Nat. Genet.">
        <title>Whole-genome sequence of a flatfish provides insights into ZW sex chromosome evolution and adaptation to a benthic lifestyle.</title>
        <authorList>
            <person name="Chen S."/>
            <person name="Zhang G."/>
            <person name="Shao C."/>
            <person name="Huang Q."/>
            <person name="Liu G."/>
            <person name="Zhang P."/>
            <person name="Song W."/>
            <person name="An N."/>
            <person name="Chalopin D."/>
            <person name="Volff J.N."/>
            <person name="Hong Y."/>
            <person name="Li Q."/>
            <person name="Sha Z."/>
            <person name="Zhou H."/>
            <person name="Xie M."/>
            <person name="Yu Q."/>
            <person name="Liu Y."/>
            <person name="Xiang H."/>
            <person name="Wang N."/>
            <person name="Wu K."/>
            <person name="Yang C."/>
            <person name="Zhou Q."/>
            <person name="Liao X."/>
            <person name="Yang L."/>
            <person name="Hu Q."/>
            <person name="Zhang J."/>
            <person name="Meng L."/>
            <person name="Jin L."/>
            <person name="Tian Y."/>
            <person name="Lian J."/>
            <person name="Yang J."/>
            <person name="Miao G."/>
            <person name="Liu S."/>
            <person name="Liang Z."/>
            <person name="Yan F."/>
            <person name="Li Y."/>
            <person name="Sun B."/>
            <person name="Zhang H."/>
            <person name="Zhang J."/>
            <person name="Zhu Y."/>
            <person name="Du M."/>
            <person name="Zhao Y."/>
            <person name="Schartl M."/>
            <person name="Tang Q."/>
            <person name="Wang J."/>
        </authorList>
    </citation>
    <scope>NUCLEOTIDE SEQUENCE</scope>
</reference>
<dbReference type="STRING" id="244447.ENSCSEP00000004613"/>
<dbReference type="Pfam" id="PF00169">
    <property type="entry name" value="PH"/>
    <property type="match status" value="1"/>
</dbReference>
<evidence type="ECO:0000313" key="6">
    <source>
        <dbReference type="Ensembl" id="ENSCSEP00000004613.1"/>
    </source>
</evidence>
<dbReference type="PROSITE" id="PS50238">
    <property type="entry name" value="RHOGAP"/>
    <property type="match status" value="1"/>
</dbReference>
<feature type="compositionally biased region" description="Polar residues" evidence="2">
    <location>
        <begin position="513"/>
        <end position="526"/>
    </location>
</feature>
<dbReference type="GeneTree" id="ENSGT00940000157982"/>
<name>A0A3P8UN27_CYNSE</name>
<dbReference type="OMA" id="RAQCKVM"/>
<evidence type="ECO:0000256" key="2">
    <source>
        <dbReference type="SAM" id="MobiDB-lite"/>
    </source>
</evidence>
<proteinExistence type="predicted"/>
<dbReference type="InterPro" id="IPR011993">
    <property type="entry name" value="PH-like_dom_sf"/>
</dbReference>
<feature type="compositionally biased region" description="Basic and acidic residues" evidence="2">
    <location>
        <begin position="1167"/>
        <end position="1180"/>
    </location>
</feature>
<dbReference type="Pfam" id="PF17820">
    <property type="entry name" value="PDZ_6"/>
    <property type="match status" value="1"/>
</dbReference>
<dbReference type="InterPro" id="IPR036034">
    <property type="entry name" value="PDZ_sf"/>
</dbReference>
<feature type="compositionally biased region" description="Basic and acidic residues" evidence="2">
    <location>
        <begin position="541"/>
        <end position="553"/>
    </location>
</feature>
<feature type="domain" description="Rho-GAP" evidence="5">
    <location>
        <begin position="971"/>
        <end position="1162"/>
    </location>
</feature>
<dbReference type="PROSITE" id="PS50106">
    <property type="entry name" value="PDZ"/>
    <property type="match status" value="1"/>
</dbReference>
<feature type="region of interest" description="Disordered" evidence="2">
    <location>
        <begin position="1167"/>
        <end position="1224"/>
    </location>
</feature>
<dbReference type="GO" id="GO:0005096">
    <property type="term" value="F:GTPase activator activity"/>
    <property type="evidence" value="ECO:0007669"/>
    <property type="project" value="UniProtKB-KW"/>
</dbReference>
<evidence type="ECO:0000313" key="7">
    <source>
        <dbReference type="Proteomes" id="UP000265120"/>
    </source>
</evidence>
<protein>
    <submittedName>
        <fullName evidence="6">Rho GTPase activating protein 23</fullName>
    </submittedName>
</protein>
<feature type="compositionally biased region" description="Polar residues" evidence="2">
    <location>
        <begin position="596"/>
        <end position="617"/>
    </location>
</feature>
<feature type="domain" description="PH" evidence="3">
    <location>
        <begin position="761"/>
        <end position="878"/>
    </location>
</feature>
<reference evidence="6" key="2">
    <citation type="submission" date="2025-08" db="UniProtKB">
        <authorList>
            <consortium name="Ensembl"/>
        </authorList>
    </citation>
    <scope>IDENTIFICATION</scope>
</reference>
<dbReference type="Ensembl" id="ENSCSET00000004669.1">
    <property type="protein sequence ID" value="ENSCSEP00000004613.1"/>
    <property type="gene ID" value="ENSCSEG00000002974.1"/>
</dbReference>
<feature type="compositionally biased region" description="Basic residues" evidence="2">
    <location>
        <begin position="1529"/>
        <end position="1539"/>
    </location>
</feature>
<dbReference type="SMART" id="SM00228">
    <property type="entry name" value="PDZ"/>
    <property type="match status" value="1"/>
</dbReference>
<feature type="region of interest" description="Disordered" evidence="2">
    <location>
        <begin position="437"/>
        <end position="476"/>
    </location>
</feature>
<evidence type="ECO:0000256" key="1">
    <source>
        <dbReference type="ARBA" id="ARBA00022468"/>
    </source>
</evidence>
<dbReference type="SMART" id="SM00233">
    <property type="entry name" value="PH"/>
    <property type="match status" value="1"/>
</dbReference>
<dbReference type="FunFam" id="2.30.42.10:FF:000066">
    <property type="entry name" value="Rho GTPase activating protein 21"/>
    <property type="match status" value="1"/>
</dbReference>
<dbReference type="InterPro" id="IPR008936">
    <property type="entry name" value="Rho_GTPase_activation_prot"/>
</dbReference>
<dbReference type="GO" id="GO:0007165">
    <property type="term" value="P:signal transduction"/>
    <property type="evidence" value="ECO:0007669"/>
    <property type="project" value="InterPro"/>
</dbReference>
<feature type="region of interest" description="Disordered" evidence="2">
    <location>
        <begin position="511"/>
        <end position="617"/>
    </location>
</feature>
<reference evidence="6" key="3">
    <citation type="submission" date="2025-09" db="UniProtKB">
        <authorList>
            <consortium name="Ensembl"/>
        </authorList>
    </citation>
    <scope>IDENTIFICATION</scope>
</reference>
<feature type="compositionally biased region" description="Polar residues" evidence="2">
    <location>
        <begin position="578"/>
        <end position="587"/>
    </location>
</feature>
<dbReference type="PANTHER" id="PTHR23175">
    <property type="entry name" value="PDZ DOMAIN-CONTAINING PROTEIN"/>
    <property type="match status" value="1"/>
</dbReference>
<organism evidence="6 7">
    <name type="scientific">Cynoglossus semilaevis</name>
    <name type="common">Tongue sole</name>
    <dbReference type="NCBI Taxonomy" id="244447"/>
    <lineage>
        <taxon>Eukaryota</taxon>
        <taxon>Metazoa</taxon>
        <taxon>Chordata</taxon>
        <taxon>Craniata</taxon>
        <taxon>Vertebrata</taxon>
        <taxon>Euteleostomi</taxon>
        <taxon>Actinopterygii</taxon>
        <taxon>Neopterygii</taxon>
        <taxon>Teleostei</taxon>
        <taxon>Neoteleostei</taxon>
        <taxon>Acanthomorphata</taxon>
        <taxon>Carangaria</taxon>
        <taxon>Pleuronectiformes</taxon>
        <taxon>Pleuronectoidei</taxon>
        <taxon>Cynoglossidae</taxon>
        <taxon>Cynoglossinae</taxon>
        <taxon>Cynoglossus</taxon>
    </lineage>
</organism>
<dbReference type="SMART" id="SM00324">
    <property type="entry name" value="RhoGAP"/>
    <property type="match status" value="1"/>
</dbReference>
<dbReference type="InterPro" id="IPR001478">
    <property type="entry name" value="PDZ"/>
</dbReference>